<organism evidence="2 3">
    <name type="scientific">Trypanosoma brucei gambiense (strain MHOM/CI/86/DAL972)</name>
    <dbReference type="NCBI Taxonomy" id="679716"/>
    <lineage>
        <taxon>Eukaryota</taxon>
        <taxon>Discoba</taxon>
        <taxon>Euglenozoa</taxon>
        <taxon>Kinetoplastea</taxon>
        <taxon>Metakinetoplastina</taxon>
        <taxon>Trypanosomatida</taxon>
        <taxon>Trypanosomatidae</taxon>
        <taxon>Trypanosoma</taxon>
    </lineage>
</organism>
<protein>
    <submittedName>
        <fullName evidence="2">T. brucei spp.-specific protein</fullName>
    </submittedName>
</protein>
<sequence length="210" mass="24481">MSLFIISCAITFAYFGFYQMRLPRTSFFLLFFFRYFVGAVDLIFVCLCFSPSPLSLFLLNDAMCFVSLLQPITLLSFNILVPIYGHGTFVPLLFHSLSKKKKRQNNKNVQLPVPVLVELWDSSCYSFKVLRFFKLRGATLPSFASVPYPPPLFHVLRLSWSNEAQIFLLRMCLRYVSLCFSFLSVFFFSFFSLFFFPMRVSHGFVALKER</sequence>
<proteinExistence type="predicted"/>
<keyword evidence="1" id="KW-0472">Membrane</keyword>
<keyword evidence="1" id="KW-1133">Transmembrane helix</keyword>
<reference evidence="3" key="1">
    <citation type="journal article" date="2010" name="PLoS Negl. Trop. Dis.">
        <title>The genome sequence of Trypanosoma brucei gambiense, causative agent of chronic human african trypanosomiasis.</title>
        <authorList>
            <person name="Jackson A.P."/>
            <person name="Sanders M."/>
            <person name="Berry A."/>
            <person name="McQuillan J."/>
            <person name="Aslett M.A."/>
            <person name="Quail M.A."/>
            <person name="Chukualim B."/>
            <person name="Capewell P."/>
            <person name="MacLeod A."/>
            <person name="Melville S.E."/>
            <person name="Gibson W."/>
            <person name="Barry J.D."/>
            <person name="Berriman M."/>
            <person name="Hertz-Fowler C."/>
        </authorList>
    </citation>
    <scope>NUCLEOTIDE SEQUENCE [LARGE SCALE GENOMIC DNA]</scope>
    <source>
        <strain evidence="3">MHOM/CI/86/DAL972</strain>
    </source>
</reference>
<dbReference type="EMBL" id="FN554971">
    <property type="protein sequence ID" value="CBH13228.1"/>
    <property type="molecule type" value="Genomic_DNA"/>
</dbReference>
<keyword evidence="1" id="KW-0812">Transmembrane</keyword>
<accession>C9ZUZ0</accession>
<feature type="transmembrane region" description="Helical" evidence="1">
    <location>
        <begin position="72"/>
        <end position="94"/>
    </location>
</feature>
<feature type="transmembrane region" description="Helical" evidence="1">
    <location>
        <begin position="27"/>
        <end position="52"/>
    </location>
</feature>
<dbReference type="Proteomes" id="UP000002316">
    <property type="component" value="Chromosome 8"/>
</dbReference>
<dbReference type="VEuPathDB" id="TriTrypDB:Tbg972.8.1750"/>
<evidence type="ECO:0000256" key="1">
    <source>
        <dbReference type="SAM" id="Phobius"/>
    </source>
</evidence>
<gene>
    <name evidence="2" type="ORF">TbgDal_VIII1750</name>
</gene>
<dbReference type="RefSeq" id="XP_011775505.1">
    <property type="nucleotide sequence ID" value="XM_011777203.1"/>
</dbReference>
<name>C9ZUZ0_TRYB9</name>
<dbReference type="KEGG" id="tbg:TbgDal_VIII1750"/>
<dbReference type="GeneID" id="23863342"/>
<dbReference type="AlphaFoldDB" id="C9ZUZ0"/>
<evidence type="ECO:0000313" key="3">
    <source>
        <dbReference type="Proteomes" id="UP000002316"/>
    </source>
</evidence>
<feature type="transmembrane region" description="Helical" evidence="1">
    <location>
        <begin position="175"/>
        <end position="196"/>
    </location>
</feature>
<evidence type="ECO:0000313" key="2">
    <source>
        <dbReference type="EMBL" id="CBH13228.1"/>
    </source>
</evidence>